<dbReference type="Proteomes" id="UP000530412">
    <property type="component" value="Unassembled WGS sequence"/>
</dbReference>
<dbReference type="SUPFAM" id="SSF89562">
    <property type="entry name" value="RraA-like"/>
    <property type="match status" value="1"/>
</dbReference>
<gene>
    <name evidence="1" type="ORF">FHS33_004183</name>
</gene>
<accession>A0AA40SFT2</accession>
<dbReference type="InterPro" id="IPR005493">
    <property type="entry name" value="RraA/RraA-like"/>
</dbReference>
<comment type="caution">
    <text evidence="1">The sequence shown here is derived from an EMBL/GenBank/DDBJ whole genome shotgun (WGS) entry which is preliminary data.</text>
</comment>
<dbReference type="Gene3D" id="3.50.30.40">
    <property type="entry name" value="Ribonuclease E inhibitor RraA/RraA-like"/>
    <property type="match status" value="1"/>
</dbReference>
<organism evidence="1 2">
    <name type="scientific">Streptomyces calvus</name>
    <dbReference type="NCBI Taxonomy" id="67282"/>
    <lineage>
        <taxon>Bacteria</taxon>
        <taxon>Bacillati</taxon>
        <taxon>Actinomycetota</taxon>
        <taxon>Actinomycetes</taxon>
        <taxon>Kitasatosporales</taxon>
        <taxon>Streptomycetaceae</taxon>
        <taxon>Streptomyces</taxon>
    </lineage>
</organism>
<evidence type="ECO:0000313" key="1">
    <source>
        <dbReference type="EMBL" id="MBA8945734.1"/>
    </source>
</evidence>
<dbReference type="EMBL" id="JACJIE010000010">
    <property type="protein sequence ID" value="MBA8945734.1"/>
    <property type="molecule type" value="Genomic_DNA"/>
</dbReference>
<evidence type="ECO:0000313" key="2">
    <source>
        <dbReference type="Proteomes" id="UP000530412"/>
    </source>
</evidence>
<name>A0AA40SFT2_9ACTN</name>
<dbReference type="InterPro" id="IPR036704">
    <property type="entry name" value="RraA/RraA-like_sf"/>
</dbReference>
<sequence length="31" mass="3179">MTPVAFGGVTFRPGDILHAGDDGIVPLPDRG</sequence>
<dbReference type="AlphaFoldDB" id="A0AA40SFT2"/>
<dbReference type="Pfam" id="PF03737">
    <property type="entry name" value="RraA-like"/>
    <property type="match status" value="1"/>
</dbReference>
<reference evidence="1 2" key="1">
    <citation type="submission" date="2020-08" db="EMBL/GenBank/DDBJ databases">
        <title>Genomic Encyclopedia of Type Strains, Phase III (KMG-III): the genomes of soil and plant-associated and newly described type strains.</title>
        <authorList>
            <person name="Whitman W."/>
        </authorList>
    </citation>
    <scope>NUCLEOTIDE SEQUENCE [LARGE SCALE GENOMIC DNA]</scope>
    <source>
        <strain evidence="1 2">CECT 3271</strain>
    </source>
</reference>
<protein>
    <submittedName>
        <fullName evidence="1">Regulator of RNase E activity RraA</fullName>
    </submittedName>
</protein>
<proteinExistence type="predicted"/>